<feature type="chain" id="PRO_5021849080" description="BP74 N-terminal domain-containing protein" evidence="1">
    <location>
        <begin position="28"/>
        <end position="151"/>
    </location>
</feature>
<keyword evidence="4" id="KW-1185">Reference proteome</keyword>
<sequence>MRTTVRAVLAAMAITAGLAASATPAAAAPVEPREGYVATIEVLRGPPEPGEEVIPNEKFRVQLIERQDIKDAFEVLRSANFTKHINGEIVRTPSRYNPGYTWHLNPYNVAFYERSMEVCDGQPSFVTADWWNEPRFCPWHGKVVKMERVSR</sequence>
<proteinExistence type="predicted"/>
<dbReference type="OrthoDB" id="1495671at2"/>
<feature type="signal peptide" evidence="1">
    <location>
        <begin position="1"/>
        <end position="27"/>
    </location>
</feature>
<name>A0A561VMN7_ACTTI</name>
<evidence type="ECO:0000313" key="3">
    <source>
        <dbReference type="EMBL" id="TWG12884.1"/>
    </source>
</evidence>
<dbReference type="PROSITE" id="PS51318">
    <property type="entry name" value="TAT"/>
    <property type="match status" value="1"/>
</dbReference>
<keyword evidence="1" id="KW-0732">Signal</keyword>
<accession>A0A561VMN7</accession>
<dbReference type="RefSeq" id="WP_145831052.1">
    <property type="nucleotide sequence ID" value="NZ_BOMX01000090.1"/>
</dbReference>
<organism evidence="3 4">
    <name type="scientific">Actinoplanes teichomyceticus</name>
    <dbReference type="NCBI Taxonomy" id="1867"/>
    <lineage>
        <taxon>Bacteria</taxon>
        <taxon>Bacillati</taxon>
        <taxon>Actinomycetota</taxon>
        <taxon>Actinomycetes</taxon>
        <taxon>Micromonosporales</taxon>
        <taxon>Micromonosporaceae</taxon>
        <taxon>Actinoplanes</taxon>
    </lineage>
</organism>
<dbReference type="EMBL" id="VIWY01000005">
    <property type="protein sequence ID" value="TWG12884.1"/>
    <property type="molecule type" value="Genomic_DNA"/>
</dbReference>
<comment type="caution">
    <text evidence="3">The sequence shown here is derived from an EMBL/GenBank/DDBJ whole genome shotgun (WGS) entry which is preliminary data.</text>
</comment>
<dbReference type="Pfam" id="PF23621">
    <property type="entry name" value="BP74_N"/>
    <property type="match status" value="1"/>
</dbReference>
<evidence type="ECO:0000256" key="1">
    <source>
        <dbReference type="SAM" id="SignalP"/>
    </source>
</evidence>
<dbReference type="AlphaFoldDB" id="A0A561VMN7"/>
<evidence type="ECO:0000313" key="4">
    <source>
        <dbReference type="Proteomes" id="UP000320239"/>
    </source>
</evidence>
<gene>
    <name evidence="3" type="ORF">FHX34_105752</name>
</gene>
<protein>
    <recommendedName>
        <fullName evidence="2">BP74 N-terminal domain-containing protein</fullName>
    </recommendedName>
</protein>
<dbReference type="InterPro" id="IPR006311">
    <property type="entry name" value="TAT_signal"/>
</dbReference>
<dbReference type="InterPro" id="IPR056422">
    <property type="entry name" value="BP74_N"/>
</dbReference>
<dbReference type="Proteomes" id="UP000320239">
    <property type="component" value="Unassembled WGS sequence"/>
</dbReference>
<evidence type="ECO:0000259" key="2">
    <source>
        <dbReference type="Pfam" id="PF23621"/>
    </source>
</evidence>
<reference evidence="3 4" key="1">
    <citation type="submission" date="2019-06" db="EMBL/GenBank/DDBJ databases">
        <title>Sequencing the genomes of 1000 actinobacteria strains.</title>
        <authorList>
            <person name="Klenk H.-P."/>
        </authorList>
    </citation>
    <scope>NUCLEOTIDE SEQUENCE [LARGE SCALE GENOMIC DNA]</scope>
    <source>
        <strain evidence="3 4">DSM 43866</strain>
    </source>
</reference>
<feature type="domain" description="BP74 N-terminal" evidence="2">
    <location>
        <begin position="55"/>
        <end position="148"/>
    </location>
</feature>